<dbReference type="STRING" id="1827387.A4S15_03160"/>
<evidence type="ECO:0000313" key="3">
    <source>
        <dbReference type="Proteomes" id="UP000192872"/>
    </source>
</evidence>
<name>A0A1W9HQI6_9HYPH</name>
<gene>
    <name evidence="2" type="ORF">A4S15_03160</name>
</gene>
<protein>
    <recommendedName>
        <fullName evidence="4">DUF2336 domain-containing protein</fullName>
    </recommendedName>
</protein>
<feature type="region of interest" description="Disordered" evidence="1">
    <location>
        <begin position="125"/>
        <end position="169"/>
    </location>
</feature>
<dbReference type="Proteomes" id="UP000192872">
    <property type="component" value="Unassembled WGS sequence"/>
</dbReference>
<dbReference type="AlphaFoldDB" id="A0A1W9HQI6"/>
<accession>A0A1W9HQI6</accession>
<evidence type="ECO:0000256" key="1">
    <source>
        <dbReference type="SAM" id="MobiDB-lite"/>
    </source>
</evidence>
<reference evidence="2 3" key="1">
    <citation type="journal article" date="2017" name="Water Res.">
        <title>Comammox in drinking water systems.</title>
        <authorList>
            <person name="Wang Y."/>
            <person name="Ma L."/>
            <person name="Mao Y."/>
            <person name="Jiang X."/>
            <person name="Xia Y."/>
            <person name="Yu K."/>
            <person name="Li B."/>
            <person name="Zhang T."/>
        </authorList>
    </citation>
    <scope>NUCLEOTIDE SEQUENCE [LARGE SCALE GENOMIC DNA]</scope>
    <source>
        <strain evidence="2">SG_bin8</strain>
    </source>
</reference>
<dbReference type="RefSeq" id="WP_376799944.1">
    <property type="nucleotide sequence ID" value="NZ_DBNB01000008.1"/>
</dbReference>
<organism evidence="2 3">
    <name type="scientific">Candidatus Raskinella chloraquaticus</name>
    <dbReference type="NCBI Taxonomy" id="1951219"/>
    <lineage>
        <taxon>Bacteria</taxon>
        <taxon>Pseudomonadati</taxon>
        <taxon>Pseudomonadota</taxon>
        <taxon>Alphaproteobacteria</taxon>
        <taxon>Hyphomicrobiales</taxon>
        <taxon>Phreatobacteraceae</taxon>
        <taxon>Candidatus Raskinella</taxon>
    </lineage>
</organism>
<evidence type="ECO:0008006" key="4">
    <source>
        <dbReference type="Google" id="ProtNLM"/>
    </source>
</evidence>
<dbReference type="EMBL" id="LWDL01000031">
    <property type="protein sequence ID" value="OQW49720.1"/>
    <property type="molecule type" value="Genomic_DNA"/>
</dbReference>
<sequence length="347" mass="37957">MTALPPAPERRDDSLIASERALSIVFGLVDMFVRGEGRHRANELAQFEALMLHFLTKIDPFSRAVVAQKLAPCASLPTSILELLAFDRDEVAEPILMSAPLLPPQVIEAILQTGSAALRACLERRHTQTETKTTAARALSEPSVPMAEASSPAITQEPEAKRPTHGGLASSSQAFFDASPIDRQATLQHLSEVSEGEVPAPISRDKLETLLRLLTLRDHDGVAQILTDVLLLPLPLTRRMIDDPHGEALVIAGRVMGLEEAQFLRLVLLANPQVGRVVDRVYRLRALYRQVSPQAAVKLVTIWRGSKSGQPRFVAFDNRRGTSIRQAQSTPAATNELGAFNRLSGRQ</sequence>
<evidence type="ECO:0000313" key="2">
    <source>
        <dbReference type="EMBL" id="OQW49720.1"/>
    </source>
</evidence>
<proteinExistence type="predicted"/>
<comment type="caution">
    <text evidence="2">The sequence shown here is derived from an EMBL/GenBank/DDBJ whole genome shotgun (WGS) entry which is preliminary data.</text>
</comment>